<keyword evidence="9 10" id="KW-0413">Isomerase</keyword>
<dbReference type="Proteomes" id="UP000219788">
    <property type="component" value="Unassembled WGS sequence"/>
</dbReference>
<dbReference type="PANTHER" id="PTHR10885:SF0">
    <property type="entry name" value="ISOPENTENYL-DIPHOSPHATE DELTA-ISOMERASE"/>
    <property type="match status" value="1"/>
</dbReference>
<evidence type="ECO:0000256" key="2">
    <source>
        <dbReference type="ARBA" id="ARBA00007579"/>
    </source>
</evidence>
<feature type="binding site" evidence="10">
    <location>
        <position position="23"/>
    </location>
    <ligand>
        <name>Mn(2+)</name>
        <dbReference type="ChEBI" id="CHEBI:29035"/>
    </ligand>
</feature>
<evidence type="ECO:0000313" key="13">
    <source>
        <dbReference type="EMBL" id="PEH71278.1"/>
    </source>
</evidence>
<keyword evidence="7 10" id="KW-0464">Manganese</keyword>
<proteinExistence type="inferred from homology"/>
<dbReference type="PROSITE" id="PS51462">
    <property type="entry name" value="NUDIX"/>
    <property type="match status" value="1"/>
</dbReference>
<dbReference type="RefSeq" id="WP_005290867.1">
    <property type="nucleotide sequence ID" value="NZ_AP028090.1"/>
</dbReference>
<dbReference type="PANTHER" id="PTHR10885">
    <property type="entry name" value="ISOPENTENYL-DIPHOSPHATE DELTA-ISOMERASE"/>
    <property type="match status" value="1"/>
</dbReference>
<reference evidence="14" key="1">
    <citation type="submission" date="2017-09" db="EMBL/GenBank/DDBJ databases">
        <title>FDA dAtabase for Regulatory Grade micrObial Sequences (FDA-ARGOS): Supporting development and validation of Infectious Disease Dx tests.</title>
        <authorList>
            <person name="Goldberg B."/>
            <person name="Campos J."/>
            <person name="Tallon L."/>
            <person name="Sadzewicz L."/>
            <person name="Ott S."/>
            <person name="Zhao X."/>
            <person name="Nagaraj S."/>
            <person name="Vavikolanu K."/>
            <person name="Aluvathingal J."/>
            <person name="Nadendla S."/>
            <person name="Geyer C."/>
            <person name="Sichtig H."/>
        </authorList>
    </citation>
    <scope>NUCLEOTIDE SEQUENCE [LARGE SCALE GENOMIC DNA]</scope>
    <source>
        <strain evidence="14">FDAARGOS_370</strain>
    </source>
</reference>
<protein>
    <recommendedName>
        <fullName evidence="3 10">Isopentenyl-diphosphate Delta-isomerase</fullName>
        <shortName evidence="10">IPP isomerase</shortName>
        <ecNumber evidence="3 10">5.3.3.2</ecNumber>
    </recommendedName>
    <alternativeName>
        <fullName evidence="10">IPP:DMAPP isomerase</fullName>
    </alternativeName>
    <alternativeName>
        <fullName evidence="10">Isopentenyl pyrophosphate isomerase</fullName>
    </alternativeName>
</protein>
<feature type="active site" evidence="10 11">
    <location>
        <position position="64"/>
    </location>
</feature>
<evidence type="ECO:0000256" key="10">
    <source>
        <dbReference type="HAMAP-Rule" id="MF_00202"/>
    </source>
</evidence>
<dbReference type="GO" id="GO:0004452">
    <property type="term" value="F:isopentenyl-diphosphate delta-isomerase activity"/>
    <property type="evidence" value="ECO:0007669"/>
    <property type="project" value="UniProtKB-UniRule"/>
</dbReference>
<feature type="binding site" evidence="10">
    <location>
        <position position="111"/>
    </location>
    <ligand>
        <name>Mn(2+)</name>
        <dbReference type="ChEBI" id="CHEBI:29035"/>
    </ligand>
</feature>
<evidence type="ECO:0000256" key="11">
    <source>
        <dbReference type="PIRSR" id="PIRSR018427-1"/>
    </source>
</evidence>
<dbReference type="STRING" id="636.AAW15_00380"/>
<comment type="subunit">
    <text evidence="10">Homodimer.</text>
</comment>
<comment type="cofactor">
    <cofactor evidence="10">
        <name>Mg(2+)</name>
        <dbReference type="ChEBI" id="CHEBI:18420"/>
    </cofactor>
    <text evidence="10">Binds 1 Mg(2+) ion per subunit. The magnesium ion binds only when substrate is bound.</text>
</comment>
<dbReference type="InterPro" id="IPR015797">
    <property type="entry name" value="NUDIX_hydrolase-like_dom_sf"/>
</dbReference>
<dbReference type="InterPro" id="IPR011876">
    <property type="entry name" value="IsopentenylPP_isomerase_typ1"/>
</dbReference>
<dbReference type="HAMAP" id="MF_00202">
    <property type="entry name" value="Idi"/>
    <property type="match status" value="1"/>
</dbReference>
<dbReference type="GO" id="GO:0005737">
    <property type="term" value="C:cytoplasm"/>
    <property type="evidence" value="ECO:0007669"/>
    <property type="project" value="UniProtKB-SubCell"/>
</dbReference>
<dbReference type="UniPathway" id="UPA00059">
    <property type="reaction ID" value="UER00104"/>
</dbReference>
<dbReference type="SUPFAM" id="SSF55811">
    <property type="entry name" value="Nudix"/>
    <property type="match status" value="1"/>
</dbReference>
<evidence type="ECO:0000256" key="8">
    <source>
        <dbReference type="ARBA" id="ARBA00023229"/>
    </source>
</evidence>
<feature type="binding site" evidence="10">
    <location>
        <position position="66"/>
    </location>
    <ligand>
        <name>Mn(2+)</name>
        <dbReference type="ChEBI" id="CHEBI:29035"/>
    </ligand>
</feature>
<evidence type="ECO:0000256" key="4">
    <source>
        <dbReference type="ARBA" id="ARBA00022490"/>
    </source>
</evidence>
<comment type="catalytic activity">
    <reaction evidence="10">
        <text>isopentenyl diphosphate = dimethylallyl diphosphate</text>
        <dbReference type="Rhea" id="RHEA:23284"/>
        <dbReference type="ChEBI" id="CHEBI:57623"/>
        <dbReference type="ChEBI" id="CHEBI:128769"/>
        <dbReference type="EC" id="5.3.3.2"/>
    </reaction>
</comment>
<feature type="binding site" evidence="10">
    <location>
        <position position="84"/>
    </location>
    <ligand>
        <name>Mg(2+)</name>
        <dbReference type="ChEBI" id="CHEBI:18420"/>
    </ligand>
</feature>
<keyword evidence="6 10" id="KW-0460">Magnesium</keyword>
<comment type="cofactor">
    <cofactor evidence="10">
        <name>Mn(2+)</name>
        <dbReference type="ChEBI" id="CHEBI:29035"/>
    </cofactor>
    <text evidence="10">Binds 1 Mn(2+) ion per subunit.</text>
</comment>
<feature type="active site" evidence="10 11">
    <location>
        <position position="111"/>
    </location>
</feature>
<feature type="binding site" evidence="10">
    <location>
        <position position="29"/>
    </location>
    <ligand>
        <name>Mn(2+)</name>
        <dbReference type="ChEBI" id="CHEBI:29035"/>
    </ligand>
</feature>
<dbReference type="InterPro" id="IPR056375">
    <property type="entry name" value="Idi_bact"/>
</dbReference>
<evidence type="ECO:0000256" key="9">
    <source>
        <dbReference type="ARBA" id="ARBA00023235"/>
    </source>
</evidence>
<keyword evidence="8 10" id="KW-0414">Isoprene biosynthesis</keyword>
<evidence type="ECO:0000256" key="6">
    <source>
        <dbReference type="ARBA" id="ARBA00022842"/>
    </source>
</evidence>
<dbReference type="NCBIfam" id="TIGR02150">
    <property type="entry name" value="IPP_isom_1"/>
    <property type="match status" value="1"/>
</dbReference>
<evidence type="ECO:0000256" key="5">
    <source>
        <dbReference type="ARBA" id="ARBA00022723"/>
    </source>
</evidence>
<evidence type="ECO:0000256" key="1">
    <source>
        <dbReference type="ARBA" id="ARBA00004826"/>
    </source>
</evidence>
<comment type="similarity">
    <text evidence="2 10">Belongs to the IPP isomerase type 1 family.</text>
</comment>
<dbReference type="EMBL" id="PDDV01000013">
    <property type="protein sequence ID" value="PEH71278.1"/>
    <property type="molecule type" value="Genomic_DNA"/>
</dbReference>
<dbReference type="GO" id="GO:0046872">
    <property type="term" value="F:metal ion binding"/>
    <property type="evidence" value="ECO:0007669"/>
    <property type="project" value="UniProtKB-KW"/>
</dbReference>
<feature type="binding site" evidence="10">
    <location>
        <position position="109"/>
    </location>
    <ligand>
        <name>Mn(2+)</name>
        <dbReference type="ChEBI" id="CHEBI:29035"/>
    </ligand>
</feature>
<gene>
    <name evidence="10" type="primary">idi</name>
    <name evidence="13" type="ORF">CRM76_04645</name>
</gene>
<dbReference type="OrthoDB" id="9809458at2"/>
<dbReference type="GO" id="GO:0009240">
    <property type="term" value="P:isopentenyl diphosphate biosynthetic process"/>
    <property type="evidence" value="ECO:0007669"/>
    <property type="project" value="TreeGrafter"/>
</dbReference>
<keyword evidence="5 10" id="KW-0479">Metal-binding</keyword>
<accession>A0A2A7TZ18</accession>
<dbReference type="Gene3D" id="3.90.79.10">
    <property type="entry name" value="Nucleoside Triphosphate Pyrophosphohydrolase"/>
    <property type="match status" value="1"/>
</dbReference>
<dbReference type="AlphaFoldDB" id="A0A2A7TZ18"/>
<sequence length="176" mass="20010">MIEVVLVDQQDKPLGRMEKLAAHREGRLHRALSVYLFNARGELLLQRRAADKYHAGGQWSNTCCSHPLPGEANDQAAMRRLQEEMGMQCALDPALTLCYRVDVGQGLTEHELTHVFVGRSEQNPQLNPAEVDAFAWRAPEQILQHMAQQPDYYTPWFRVCLPQVLQHLAACPREVV</sequence>
<dbReference type="GO" id="GO:0050992">
    <property type="term" value="P:dimethylallyl diphosphate biosynthetic process"/>
    <property type="evidence" value="ECO:0007669"/>
    <property type="project" value="UniProtKB-UniRule"/>
</dbReference>
<comment type="subcellular location">
    <subcellularLocation>
        <location evidence="10">Cytoplasm</location>
    </subcellularLocation>
</comment>
<dbReference type="CDD" id="cd02885">
    <property type="entry name" value="NUDIX_IPP_Isomerase"/>
    <property type="match status" value="1"/>
</dbReference>
<comment type="pathway">
    <text evidence="1 10">Isoprenoid biosynthesis; dimethylallyl diphosphate biosynthesis; dimethylallyl diphosphate from isopentenyl diphosphate: step 1/1.</text>
</comment>
<dbReference type="PIRSF" id="PIRSF018427">
    <property type="entry name" value="Isopntndiph_ism"/>
    <property type="match status" value="1"/>
</dbReference>
<dbReference type="Pfam" id="PF00293">
    <property type="entry name" value="NUDIX"/>
    <property type="match status" value="1"/>
</dbReference>
<keyword evidence="4 10" id="KW-0963">Cytoplasm</keyword>
<evidence type="ECO:0000259" key="12">
    <source>
        <dbReference type="PROSITE" id="PS51462"/>
    </source>
</evidence>
<dbReference type="EC" id="5.3.3.2" evidence="3 10"/>
<dbReference type="NCBIfam" id="NF002995">
    <property type="entry name" value="PRK03759.1"/>
    <property type="match status" value="1"/>
</dbReference>
<organism evidence="13 14">
    <name type="scientific">Edwardsiella tarda</name>
    <dbReference type="NCBI Taxonomy" id="636"/>
    <lineage>
        <taxon>Bacteria</taxon>
        <taxon>Pseudomonadati</taxon>
        <taxon>Pseudomonadota</taxon>
        <taxon>Gammaproteobacteria</taxon>
        <taxon>Enterobacterales</taxon>
        <taxon>Hafniaceae</taxon>
        <taxon>Edwardsiella</taxon>
    </lineage>
</organism>
<evidence type="ECO:0000313" key="14">
    <source>
        <dbReference type="Proteomes" id="UP000219788"/>
    </source>
</evidence>
<feature type="domain" description="Nudix hydrolase" evidence="12">
    <location>
        <begin position="27"/>
        <end position="159"/>
    </location>
</feature>
<dbReference type="InterPro" id="IPR000086">
    <property type="entry name" value="NUDIX_hydrolase_dom"/>
</dbReference>
<comment type="function">
    <text evidence="10">Catalyzes the 1,3-allylic rearrangement of the homoallylic substrate isopentenyl (IPP) to its highly electrophilic allylic isomer, dimethylallyl diphosphate (DMAPP).</text>
</comment>
<evidence type="ECO:0000256" key="3">
    <source>
        <dbReference type="ARBA" id="ARBA00012057"/>
    </source>
</evidence>
<name>A0A2A7TZ18_EDWTA</name>
<comment type="caution">
    <text evidence="13">The sequence shown here is derived from an EMBL/GenBank/DDBJ whole genome shotgun (WGS) entry which is preliminary data.</text>
</comment>
<evidence type="ECO:0000256" key="7">
    <source>
        <dbReference type="ARBA" id="ARBA00023211"/>
    </source>
</evidence>